<evidence type="ECO:0000313" key="11">
    <source>
        <dbReference type="Proteomes" id="UP001454036"/>
    </source>
</evidence>
<dbReference type="GO" id="GO:0007094">
    <property type="term" value="P:mitotic spindle assembly checkpoint signaling"/>
    <property type="evidence" value="ECO:0007669"/>
    <property type="project" value="InterPro"/>
</dbReference>
<dbReference type="Gene3D" id="1.25.40.430">
    <property type="match status" value="1"/>
</dbReference>
<accession>A0AAV3NRX1</accession>
<keyword evidence="11" id="KW-1185">Reference proteome</keyword>
<keyword evidence="10" id="KW-0723">Serine/threonine-protein kinase</keyword>
<dbReference type="AlphaFoldDB" id="A0AAV3NRX1"/>
<dbReference type="GO" id="GO:0004674">
    <property type="term" value="F:protein serine/threonine kinase activity"/>
    <property type="evidence" value="ECO:0007669"/>
    <property type="project" value="UniProtKB-KW"/>
</dbReference>
<dbReference type="PROSITE" id="PS51489">
    <property type="entry name" value="BUB1_N"/>
    <property type="match status" value="1"/>
</dbReference>
<dbReference type="SMART" id="SM00777">
    <property type="entry name" value="Mad3_BUB1_I"/>
    <property type="match status" value="1"/>
</dbReference>
<dbReference type="EMBL" id="BAABME010000315">
    <property type="protein sequence ID" value="GAA0141703.1"/>
    <property type="molecule type" value="Genomic_DNA"/>
</dbReference>
<keyword evidence="4" id="KW-0995">Kinetochore</keyword>
<dbReference type="GO" id="GO:0005634">
    <property type="term" value="C:nucleus"/>
    <property type="evidence" value="ECO:0007669"/>
    <property type="project" value="UniProtKB-SubCell"/>
</dbReference>
<dbReference type="PANTHER" id="PTHR14030:SF19">
    <property type="entry name" value="MITOTIC SPINDLE CHECKPOINT PROTEIN BUBR1"/>
    <property type="match status" value="1"/>
</dbReference>
<gene>
    <name evidence="10" type="ORF">LIER_02786</name>
</gene>
<keyword evidence="6" id="KW-0131">Cell cycle</keyword>
<dbReference type="GO" id="GO:0000776">
    <property type="term" value="C:kinetochore"/>
    <property type="evidence" value="ECO:0007669"/>
    <property type="project" value="UniProtKB-KW"/>
</dbReference>
<dbReference type="FunFam" id="1.25.40.430:FF:000004">
    <property type="entry name" value="Mitotic spindle checkpoint protein BUBR1"/>
    <property type="match status" value="1"/>
</dbReference>
<evidence type="ECO:0000256" key="5">
    <source>
        <dbReference type="ARBA" id="ARBA00023242"/>
    </source>
</evidence>
<comment type="caution">
    <text evidence="10">The sequence shown here is derived from an EMBL/GenBank/DDBJ whole genome shotgun (WGS) entry which is preliminary data.</text>
</comment>
<comment type="subcellular location">
    <subcellularLocation>
        <location evidence="2">Chromosome</location>
        <location evidence="2">Centromere</location>
        <location evidence="2">Kinetochore</location>
    </subcellularLocation>
    <subcellularLocation>
        <location evidence="1">Nucleus</location>
    </subcellularLocation>
</comment>
<evidence type="ECO:0000256" key="4">
    <source>
        <dbReference type="ARBA" id="ARBA00022838"/>
    </source>
</evidence>
<evidence type="ECO:0000256" key="7">
    <source>
        <dbReference type="ARBA" id="ARBA00023328"/>
    </source>
</evidence>
<name>A0AAV3NRX1_LITER</name>
<feature type="domain" description="BUB1 N-terminal" evidence="9">
    <location>
        <begin position="71"/>
        <end position="229"/>
    </location>
</feature>
<dbReference type="InterPro" id="IPR015661">
    <property type="entry name" value="Bub1/Mad3"/>
</dbReference>
<evidence type="ECO:0000259" key="9">
    <source>
        <dbReference type="PROSITE" id="PS51489"/>
    </source>
</evidence>
<evidence type="ECO:0000256" key="3">
    <source>
        <dbReference type="ARBA" id="ARBA00022454"/>
    </source>
</evidence>
<keyword evidence="10" id="KW-0808">Transferase</keyword>
<evidence type="ECO:0000256" key="1">
    <source>
        <dbReference type="ARBA" id="ARBA00004123"/>
    </source>
</evidence>
<evidence type="ECO:0000256" key="6">
    <source>
        <dbReference type="ARBA" id="ARBA00023306"/>
    </source>
</evidence>
<evidence type="ECO:0000256" key="8">
    <source>
        <dbReference type="SAM" id="MobiDB-lite"/>
    </source>
</evidence>
<keyword evidence="10" id="KW-0418">Kinase</keyword>
<dbReference type="Proteomes" id="UP001454036">
    <property type="component" value="Unassembled WGS sequence"/>
</dbReference>
<dbReference type="InterPro" id="IPR013212">
    <property type="entry name" value="Mad3/Bub1_I"/>
</dbReference>
<dbReference type="GO" id="GO:0051754">
    <property type="term" value="P:meiotic sister chromatid cohesion, centromeric"/>
    <property type="evidence" value="ECO:0007669"/>
    <property type="project" value="TreeGrafter"/>
</dbReference>
<proteinExistence type="predicted"/>
<feature type="compositionally biased region" description="Basic and acidic residues" evidence="8">
    <location>
        <begin position="360"/>
        <end position="378"/>
    </location>
</feature>
<sequence length="389" mass="44639">METKSVDFTSYVDPETVFLASSQETGHEWELYKENVRPLKRGRKIDLLNHALKSTTDVKIKKGLIEKRRNLIQEIDQYRGDDPLQPWLDCIKWVQESFPQGGDCSGLIVIYEQCVRTFWHDERYKNDLRYLKVWLEYAENCHDAEVIYSFIEANKIGLAHSPFYIAYALHMEKKNKIKTANEIFNRGIAVHAQPAEKLKEAYKKFFTRSMRRQNAPTEDCTESNPPVRTFGTALNGGHAGNQAAANSIFPRKKLKQDGCTRTPLSIYKDANNIDARMDHQAGASKGDPKLWCTLGSRSERNKENSAIPSKWTANKIPVRAVHSTRGVAPTPCIEILVDEECEKECKVEKEDVKSSTLQLRHGDHRDMKKETDLLRENPLRNFPFGSLPR</sequence>
<dbReference type="Pfam" id="PF08311">
    <property type="entry name" value="Mad3_BUB1_I"/>
    <property type="match status" value="1"/>
</dbReference>
<organism evidence="10 11">
    <name type="scientific">Lithospermum erythrorhizon</name>
    <name type="common">Purple gromwell</name>
    <name type="synonym">Lithospermum officinale var. erythrorhizon</name>
    <dbReference type="NCBI Taxonomy" id="34254"/>
    <lineage>
        <taxon>Eukaryota</taxon>
        <taxon>Viridiplantae</taxon>
        <taxon>Streptophyta</taxon>
        <taxon>Embryophyta</taxon>
        <taxon>Tracheophyta</taxon>
        <taxon>Spermatophyta</taxon>
        <taxon>Magnoliopsida</taxon>
        <taxon>eudicotyledons</taxon>
        <taxon>Gunneridae</taxon>
        <taxon>Pentapetalae</taxon>
        <taxon>asterids</taxon>
        <taxon>lamiids</taxon>
        <taxon>Boraginales</taxon>
        <taxon>Boraginaceae</taxon>
        <taxon>Boraginoideae</taxon>
        <taxon>Lithospermeae</taxon>
        <taxon>Lithospermum</taxon>
    </lineage>
</organism>
<keyword evidence="5" id="KW-0539">Nucleus</keyword>
<dbReference type="PANTHER" id="PTHR14030">
    <property type="entry name" value="MITOTIC CHECKPOINT SERINE/THREONINE-PROTEIN KINASE BUB1"/>
    <property type="match status" value="1"/>
</dbReference>
<protein>
    <submittedName>
        <fullName evidence="10">Non-receptor serine/threonine protein kinase</fullName>
    </submittedName>
</protein>
<evidence type="ECO:0000313" key="10">
    <source>
        <dbReference type="EMBL" id="GAA0141703.1"/>
    </source>
</evidence>
<feature type="region of interest" description="Disordered" evidence="8">
    <location>
        <begin position="352"/>
        <end position="389"/>
    </location>
</feature>
<keyword evidence="3" id="KW-0158">Chromosome</keyword>
<keyword evidence="7" id="KW-0137">Centromere</keyword>
<reference evidence="10 11" key="1">
    <citation type="submission" date="2024-01" db="EMBL/GenBank/DDBJ databases">
        <title>The complete chloroplast genome sequence of Lithospermum erythrorhizon: insights into the phylogenetic relationship among Boraginaceae species and the maternal lineages of purple gromwells.</title>
        <authorList>
            <person name="Okada T."/>
            <person name="Watanabe K."/>
        </authorList>
    </citation>
    <scope>NUCLEOTIDE SEQUENCE [LARGE SCALE GENOMIC DNA]</scope>
</reference>
<evidence type="ECO:0000256" key="2">
    <source>
        <dbReference type="ARBA" id="ARBA00004629"/>
    </source>
</evidence>